<dbReference type="EMBL" id="JADBGQ010000066">
    <property type="protein sequence ID" value="KAG5373935.1"/>
    <property type="molecule type" value="Genomic_DNA"/>
</dbReference>
<gene>
    <name evidence="1" type="primary">A06p028570.1_BraROA</name>
    <name evidence="1" type="ORF">IGI04_042756</name>
</gene>
<reference evidence="1 2" key="1">
    <citation type="submission" date="2021-03" db="EMBL/GenBank/DDBJ databases">
        <authorList>
            <person name="King G.J."/>
            <person name="Bancroft I."/>
            <person name="Baten A."/>
            <person name="Bloomfield J."/>
            <person name="Borpatragohain P."/>
            <person name="He Z."/>
            <person name="Irish N."/>
            <person name="Irwin J."/>
            <person name="Liu K."/>
            <person name="Mauleon R.P."/>
            <person name="Moore J."/>
            <person name="Morris R."/>
            <person name="Ostergaard L."/>
            <person name="Wang B."/>
            <person name="Wells R."/>
        </authorList>
    </citation>
    <scope>NUCLEOTIDE SEQUENCE [LARGE SCALE GENOMIC DNA]</scope>
    <source>
        <strain evidence="1">R-o-18</strain>
        <tissue evidence="1">Leaf</tissue>
    </source>
</reference>
<comment type="caution">
    <text evidence="1">The sequence shown here is derived from an EMBL/GenBank/DDBJ whole genome shotgun (WGS) entry which is preliminary data.</text>
</comment>
<name>A0ABQ7KHK2_BRACM</name>
<keyword evidence="2" id="KW-1185">Reference proteome</keyword>
<protein>
    <submittedName>
        <fullName evidence="1">Uncharacterized protein</fullName>
    </submittedName>
</protein>
<feature type="non-terminal residue" evidence="1">
    <location>
        <position position="175"/>
    </location>
</feature>
<evidence type="ECO:0000313" key="2">
    <source>
        <dbReference type="Proteomes" id="UP000823674"/>
    </source>
</evidence>
<proteinExistence type="predicted"/>
<dbReference type="Proteomes" id="UP000823674">
    <property type="component" value="Unassembled WGS sequence"/>
</dbReference>
<evidence type="ECO:0000313" key="1">
    <source>
        <dbReference type="EMBL" id="KAG5373935.1"/>
    </source>
</evidence>
<sequence length="175" mass="20266">MVIGVCAWLSQEDNTSLVDLEQHQKQALGVRTNGLRFMDPRQEDLEEKWLVSKLHVKHQEERGVAKFKSWRQHPKRSVQIMAQAMSLFGGSKTIDNTSLVDREQHQKQALGVRTNGLRFMDPRQEDLKEKWLVSKLHVKHQEERGVAKFKSWRQHPKQSVQIMAQAMSPFGGSKT</sequence>
<accession>A0ABQ7KHK2</accession>
<organism evidence="1 2">
    <name type="scientific">Brassica rapa subsp. trilocularis</name>
    <dbReference type="NCBI Taxonomy" id="1813537"/>
    <lineage>
        <taxon>Eukaryota</taxon>
        <taxon>Viridiplantae</taxon>
        <taxon>Streptophyta</taxon>
        <taxon>Embryophyta</taxon>
        <taxon>Tracheophyta</taxon>
        <taxon>Spermatophyta</taxon>
        <taxon>Magnoliopsida</taxon>
        <taxon>eudicotyledons</taxon>
        <taxon>Gunneridae</taxon>
        <taxon>Pentapetalae</taxon>
        <taxon>rosids</taxon>
        <taxon>malvids</taxon>
        <taxon>Brassicales</taxon>
        <taxon>Brassicaceae</taxon>
        <taxon>Brassiceae</taxon>
        <taxon>Brassica</taxon>
    </lineage>
</organism>